<keyword evidence="11 20" id="KW-0472">Membrane</keyword>
<keyword evidence="14" id="KW-0961">Cell wall biogenesis/degradation</keyword>
<keyword evidence="10 21" id="KW-0378">Hydrolase</keyword>
<comment type="similarity">
    <text evidence="4 19">Belongs to the glycosyl hydrolase 17 family.</text>
</comment>
<evidence type="ECO:0000256" key="11">
    <source>
        <dbReference type="ARBA" id="ARBA00023136"/>
    </source>
</evidence>
<evidence type="ECO:0000256" key="5">
    <source>
        <dbReference type="ARBA" id="ARBA00012780"/>
    </source>
</evidence>
<comment type="caution">
    <text evidence="21">The sequence shown here is derived from an EMBL/GenBank/DDBJ whole genome shotgun (WGS) entry which is preliminary data.</text>
</comment>
<evidence type="ECO:0000313" key="21">
    <source>
        <dbReference type="EMBL" id="KAL0081960.1"/>
    </source>
</evidence>
<sequence length="403" mass="45674">MIPEHTDIPYKISSEGSILAESYKPRQSRCSFSVCLKVGALILIAGIVLSLAFLPSLLSRMVTPARGKRPTAHPGNLPANHTTTVGLGPLDPRLVRSFWGVDYTPHGTQLQFGCGVTQEEVIQDLRLLYQITPRIRLYGMDCNQADYVLNGMRILNINMGVILTIWVDSNQTTYQRQYDTFWRVLETYGGDNIIGVSIGNEALFRKEVSVSTLVASIRDVKKKMIAMGYPKIPVYTSDIRELPKLMPEQDAVLDNVHPFFAGTLPQDAANWTWHYFYGVDQYPTIKLAEKLNQTQTKPAMISEIGWPTFPEDGSIQAAIPSVENQKILLDTFICQANRRGVPYFWFEFKDEPWKQDMFNETRESFWGIFDKDNNLKVSSLPNCTLPVWKKGDLFIPQPKPLDS</sequence>
<proteinExistence type="inferred from homology"/>
<dbReference type="InterPro" id="IPR000490">
    <property type="entry name" value="Glyco_hydro_17"/>
</dbReference>
<comment type="function">
    <text evidence="16">Glucanases play a role in cell expansion during growth, in cell-cell fusion during mating, and in spore release during sporulation. This enzyme may be involved in beta-glucan degradation. Active on laminarin and lichenan.</text>
</comment>
<evidence type="ECO:0000256" key="8">
    <source>
        <dbReference type="ARBA" id="ARBA00022525"/>
    </source>
</evidence>
<dbReference type="InterPro" id="IPR017853">
    <property type="entry name" value="GH"/>
</dbReference>
<evidence type="ECO:0000256" key="4">
    <source>
        <dbReference type="ARBA" id="ARBA00008773"/>
    </source>
</evidence>
<evidence type="ECO:0000256" key="7">
    <source>
        <dbReference type="ARBA" id="ARBA00022512"/>
    </source>
</evidence>
<reference evidence="21 22" key="1">
    <citation type="submission" date="2024-04" db="EMBL/GenBank/DDBJ databases">
        <title>Symmetric and asymmetric DNA N6-adenine methylation regulates different biological responses in Mucorales.</title>
        <authorList>
            <consortium name="Lawrence Berkeley National Laboratory"/>
            <person name="Lax C."/>
            <person name="Mondo S.J."/>
            <person name="Osorio-Concepcion M."/>
            <person name="Muszewska A."/>
            <person name="Corrochano-Luque M."/>
            <person name="Gutierrez G."/>
            <person name="Riley R."/>
            <person name="Lipzen A."/>
            <person name="Guo J."/>
            <person name="Hundley H."/>
            <person name="Amirebrahimi M."/>
            <person name="Ng V."/>
            <person name="Lorenzo-Gutierrez D."/>
            <person name="Binder U."/>
            <person name="Yang J."/>
            <person name="Song Y."/>
            <person name="Canovas D."/>
            <person name="Navarro E."/>
            <person name="Freitag M."/>
            <person name="Gabaldon T."/>
            <person name="Grigoriev I.V."/>
            <person name="Corrochano L.M."/>
            <person name="Nicolas F.E."/>
            <person name="Garre V."/>
        </authorList>
    </citation>
    <scope>NUCLEOTIDE SEQUENCE [LARGE SCALE GENOMIC DNA]</scope>
    <source>
        <strain evidence="21 22">L51</strain>
    </source>
</reference>
<keyword evidence="6" id="KW-1003">Cell membrane</keyword>
<dbReference type="GO" id="GO:0016787">
    <property type="term" value="F:hydrolase activity"/>
    <property type="evidence" value="ECO:0007669"/>
    <property type="project" value="UniProtKB-KW"/>
</dbReference>
<comment type="catalytic activity">
    <reaction evidence="1">
        <text>Hydrolysis of (1-&gt;3)-beta-D-glucosidic linkages in (1-&gt;3)-beta-D-glucans.</text>
        <dbReference type="EC" id="3.2.1.39"/>
    </reaction>
</comment>
<evidence type="ECO:0000256" key="18">
    <source>
        <dbReference type="ARBA" id="ARBA00043078"/>
    </source>
</evidence>
<keyword evidence="12" id="KW-0325">Glycoprotein</keyword>
<evidence type="ECO:0000256" key="2">
    <source>
        <dbReference type="ARBA" id="ARBA00004191"/>
    </source>
</evidence>
<comment type="subcellular location">
    <subcellularLocation>
        <location evidence="3">Cell membrane</location>
        <topology evidence="3">Single-pass type II membrane protein</topology>
    </subcellularLocation>
    <subcellularLocation>
        <location evidence="2">Secreted</location>
        <location evidence="2">Cell wall</location>
    </subcellularLocation>
</comment>
<keyword evidence="15" id="KW-0624">Polysaccharide degradation</keyword>
<keyword evidence="13" id="KW-0119">Carbohydrate metabolism</keyword>
<keyword evidence="8" id="KW-0964">Secreted</keyword>
<dbReference type="PANTHER" id="PTHR16631">
    <property type="entry name" value="GLUCAN 1,3-BETA-GLUCOSIDASE"/>
    <property type="match status" value="1"/>
</dbReference>
<organism evidence="21 22">
    <name type="scientific">Phycomyces blakesleeanus</name>
    <dbReference type="NCBI Taxonomy" id="4837"/>
    <lineage>
        <taxon>Eukaryota</taxon>
        <taxon>Fungi</taxon>
        <taxon>Fungi incertae sedis</taxon>
        <taxon>Mucoromycota</taxon>
        <taxon>Mucoromycotina</taxon>
        <taxon>Mucoromycetes</taxon>
        <taxon>Mucorales</taxon>
        <taxon>Phycomycetaceae</taxon>
        <taxon>Phycomyces</taxon>
    </lineage>
</organism>
<keyword evidence="7" id="KW-0134">Cell wall</keyword>
<name>A0ABR3AVT1_PHYBL</name>
<dbReference type="Gene3D" id="3.20.20.80">
    <property type="entry name" value="Glycosidases"/>
    <property type="match status" value="1"/>
</dbReference>
<dbReference type="PANTHER" id="PTHR16631:SF17">
    <property type="entry name" value="GLUCAN ENDO-1,3-BETA-GLUCOSIDASE BTGC"/>
    <property type="match status" value="1"/>
</dbReference>
<dbReference type="InterPro" id="IPR050732">
    <property type="entry name" value="Beta-glucan_modifiers"/>
</dbReference>
<evidence type="ECO:0000256" key="3">
    <source>
        <dbReference type="ARBA" id="ARBA00004401"/>
    </source>
</evidence>
<evidence type="ECO:0000256" key="9">
    <source>
        <dbReference type="ARBA" id="ARBA00022729"/>
    </source>
</evidence>
<evidence type="ECO:0000256" key="19">
    <source>
        <dbReference type="RuleBase" id="RU004335"/>
    </source>
</evidence>
<evidence type="ECO:0000256" key="10">
    <source>
        <dbReference type="ARBA" id="ARBA00022801"/>
    </source>
</evidence>
<evidence type="ECO:0000256" key="6">
    <source>
        <dbReference type="ARBA" id="ARBA00022475"/>
    </source>
</evidence>
<protein>
    <recommendedName>
        <fullName evidence="5">glucan endo-1,3-beta-D-glucosidase</fullName>
        <ecNumber evidence="5">3.2.1.39</ecNumber>
    </recommendedName>
    <alternativeName>
        <fullName evidence="18">Endo-1,3-beta-glucanase btgC</fullName>
    </alternativeName>
    <alternativeName>
        <fullName evidence="17">Laminarinase btgC</fullName>
    </alternativeName>
</protein>
<evidence type="ECO:0000256" key="15">
    <source>
        <dbReference type="ARBA" id="ARBA00023326"/>
    </source>
</evidence>
<dbReference type="Proteomes" id="UP001448207">
    <property type="component" value="Unassembled WGS sequence"/>
</dbReference>
<dbReference type="EC" id="3.2.1.39" evidence="5"/>
<gene>
    <name evidence="21" type="ORF">J3Q64DRAFT_1865492</name>
</gene>
<keyword evidence="22" id="KW-1185">Reference proteome</keyword>
<keyword evidence="20" id="KW-0812">Transmembrane</keyword>
<evidence type="ECO:0000256" key="13">
    <source>
        <dbReference type="ARBA" id="ARBA00023277"/>
    </source>
</evidence>
<evidence type="ECO:0000256" key="1">
    <source>
        <dbReference type="ARBA" id="ARBA00000382"/>
    </source>
</evidence>
<dbReference type="EMBL" id="JBCLYO010000016">
    <property type="protein sequence ID" value="KAL0081960.1"/>
    <property type="molecule type" value="Genomic_DNA"/>
</dbReference>
<evidence type="ECO:0000313" key="22">
    <source>
        <dbReference type="Proteomes" id="UP001448207"/>
    </source>
</evidence>
<evidence type="ECO:0000256" key="12">
    <source>
        <dbReference type="ARBA" id="ARBA00023180"/>
    </source>
</evidence>
<dbReference type="Pfam" id="PF00332">
    <property type="entry name" value="Glyco_hydro_17"/>
    <property type="match status" value="1"/>
</dbReference>
<evidence type="ECO:0000256" key="14">
    <source>
        <dbReference type="ARBA" id="ARBA00023316"/>
    </source>
</evidence>
<evidence type="ECO:0000256" key="20">
    <source>
        <dbReference type="SAM" id="Phobius"/>
    </source>
</evidence>
<keyword evidence="20" id="KW-1133">Transmembrane helix</keyword>
<accession>A0ABR3AVT1</accession>
<feature type="transmembrane region" description="Helical" evidence="20">
    <location>
        <begin position="34"/>
        <end position="58"/>
    </location>
</feature>
<evidence type="ECO:0000256" key="17">
    <source>
        <dbReference type="ARBA" id="ARBA00042373"/>
    </source>
</evidence>
<dbReference type="SUPFAM" id="SSF51445">
    <property type="entry name" value="(Trans)glycosidases"/>
    <property type="match status" value="1"/>
</dbReference>
<evidence type="ECO:0000256" key="16">
    <source>
        <dbReference type="ARBA" id="ARBA00037649"/>
    </source>
</evidence>
<keyword evidence="9" id="KW-0732">Signal</keyword>